<dbReference type="Gene3D" id="3.40.50.2300">
    <property type="match status" value="1"/>
</dbReference>
<dbReference type="InterPro" id="IPR000792">
    <property type="entry name" value="Tscrpt_reg_LuxR_C"/>
</dbReference>
<dbReference type="Pfam" id="PF00196">
    <property type="entry name" value="GerE"/>
    <property type="match status" value="1"/>
</dbReference>
<comment type="caution">
    <text evidence="2">The sequence shown here is derived from an EMBL/GenBank/DDBJ whole genome shotgun (WGS) entry which is preliminary data.</text>
</comment>
<dbReference type="InterPro" id="IPR036388">
    <property type="entry name" value="WH-like_DNA-bd_sf"/>
</dbReference>
<protein>
    <submittedName>
        <fullName evidence="2">LuxR family two component transcriptional regulator</fullName>
    </submittedName>
</protein>
<evidence type="ECO:0000313" key="2">
    <source>
        <dbReference type="EMBL" id="RKQ61825.1"/>
    </source>
</evidence>
<dbReference type="EMBL" id="RBIE01000002">
    <property type="protein sequence ID" value="RKQ61825.1"/>
    <property type="molecule type" value="Genomic_DNA"/>
</dbReference>
<dbReference type="RefSeq" id="WP_121171205.1">
    <property type="nucleotide sequence ID" value="NZ_RBIE01000002.1"/>
</dbReference>
<dbReference type="PANTHER" id="PTHR45566">
    <property type="entry name" value="HTH-TYPE TRANSCRIPTIONAL REGULATOR YHJB-RELATED"/>
    <property type="match status" value="1"/>
</dbReference>
<reference evidence="2 3" key="1">
    <citation type="submission" date="2018-10" db="EMBL/GenBank/DDBJ databases">
        <title>Genomic Encyclopedia of Type Strains, Phase IV (KMG-IV): sequencing the most valuable type-strain genomes for metagenomic binning, comparative biology and taxonomic classification.</title>
        <authorList>
            <person name="Goeker M."/>
        </authorList>
    </citation>
    <scope>NUCLEOTIDE SEQUENCE [LARGE SCALE GENOMIC DNA]</scope>
    <source>
        <strain evidence="2 3">DSM 15521</strain>
    </source>
</reference>
<dbReference type="GO" id="GO:0006355">
    <property type="term" value="P:regulation of DNA-templated transcription"/>
    <property type="evidence" value="ECO:0007669"/>
    <property type="project" value="InterPro"/>
</dbReference>
<dbReference type="PRINTS" id="PR00038">
    <property type="entry name" value="HTHLUXR"/>
</dbReference>
<accession>A0A420W6W4</accession>
<dbReference type="GO" id="GO:0003677">
    <property type="term" value="F:DNA binding"/>
    <property type="evidence" value="ECO:0007669"/>
    <property type="project" value="InterPro"/>
</dbReference>
<organism evidence="2 3">
    <name type="scientific">Thermovibrio guaymasensis</name>
    <dbReference type="NCBI Taxonomy" id="240167"/>
    <lineage>
        <taxon>Bacteria</taxon>
        <taxon>Pseudomonadati</taxon>
        <taxon>Aquificota</taxon>
        <taxon>Aquificia</taxon>
        <taxon>Desulfurobacteriales</taxon>
        <taxon>Desulfurobacteriaceae</taxon>
        <taxon>Thermovibrio</taxon>
    </lineage>
</organism>
<gene>
    <name evidence="2" type="ORF">C7457_1277</name>
</gene>
<dbReference type="AlphaFoldDB" id="A0A420W6W4"/>
<dbReference type="InterPro" id="IPR051015">
    <property type="entry name" value="EvgA-like"/>
</dbReference>
<sequence length="208" mass="24420">MEKMRVSCALTSKFISGLIKDKVNSLGEEIKFVSYWQNADIVIVDDNFLLNNLSEVNKIIDENKILVLLDYELSEDDIAVFLKLFPIKGIIYKDMDPKLLKKLLYSVKNGEIWIKRSMFQYILRENLSLKTFSTKELQIIHYLLKGYTNKEIGKQLGLTEQSIKYHINQLLKKLQCENRTQLIIKLIKFRKLIQALINQREQMECLNA</sequence>
<dbReference type="SMART" id="SM00421">
    <property type="entry name" value="HTH_LUXR"/>
    <property type="match status" value="1"/>
</dbReference>
<dbReference type="PROSITE" id="PS50043">
    <property type="entry name" value="HTH_LUXR_2"/>
    <property type="match status" value="1"/>
</dbReference>
<feature type="domain" description="HTH luxR-type" evidence="1">
    <location>
        <begin position="125"/>
        <end position="190"/>
    </location>
</feature>
<dbReference type="CDD" id="cd06170">
    <property type="entry name" value="LuxR_C_like"/>
    <property type="match status" value="1"/>
</dbReference>
<dbReference type="SUPFAM" id="SSF46894">
    <property type="entry name" value="C-terminal effector domain of the bipartite response regulators"/>
    <property type="match status" value="1"/>
</dbReference>
<name>A0A420W6W4_9BACT</name>
<dbReference type="OrthoDB" id="510967at2"/>
<evidence type="ECO:0000313" key="3">
    <source>
        <dbReference type="Proteomes" id="UP000280881"/>
    </source>
</evidence>
<proteinExistence type="predicted"/>
<keyword evidence="3" id="KW-1185">Reference proteome</keyword>
<dbReference type="PANTHER" id="PTHR45566:SF2">
    <property type="entry name" value="NARL SUBFAMILY"/>
    <property type="match status" value="1"/>
</dbReference>
<dbReference type="InterPro" id="IPR016032">
    <property type="entry name" value="Sig_transdc_resp-reg_C-effctor"/>
</dbReference>
<dbReference type="Gene3D" id="1.10.10.10">
    <property type="entry name" value="Winged helix-like DNA-binding domain superfamily/Winged helix DNA-binding domain"/>
    <property type="match status" value="1"/>
</dbReference>
<evidence type="ECO:0000259" key="1">
    <source>
        <dbReference type="PROSITE" id="PS50043"/>
    </source>
</evidence>
<dbReference type="Proteomes" id="UP000280881">
    <property type="component" value="Unassembled WGS sequence"/>
</dbReference>